<keyword evidence="5 7" id="KW-0175">Coiled coil</keyword>
<keyword evidence="4" id="KW-0597">Phosphoprotein</keyword>
<dbReference type="PANTHER" id="PTHR13924">
    <property type="entry name" value="TRANSFORMING ACIDIC COILED-COIL CONTAINING PROTEIN 1/2"/>
    <property type="match status" value="1"/>
</dbReference>
<evidence type="ECO:0000256" key="5">
    <source>
        <dbReference type="ARBA" id="ARBA00023054"/>
    </source>
</evidence>
<feature type="compositionally biased region" description="Pro residues" evidence="8">
    <location>
        <begin position="462"/>
        <end position="472"/>
    </location>
</feature>
<evidence type="ECO:0000256" key="8">
    <source>
        <dbReference type="SAM" id="MobiDB-lite"/>
    </source>
</evidence>
<dbReference type="Pfam" id="PF05010">
    <property type="entry name" value="TACC_C"/>
    <property type="match status" value="1"/>
</dbReference>
<evidence type="ECO:0000313" key="10">
    <source>
        <dbReference type="Proteomes" id="UP000248481"/>
    </source>
</evidence>
<evidence type="ECO:0000313" key="11">
    <source>
        <dbReference type="RefSeq" id="XP_021533326.1"/>
    </source>
</evidence>
<dbReference type="PANTHER" id="PTHR13924:SF4">
    <property type="entry name" value="TRANSFORMING ACIDIC COILED-COIL-CONTAINING PROTEIN 3"/>
    <property type="match status" value="1"/>
</dbReference>
<evidence type="ECO:0000256" key="6">
    <source>
        <dbReference type="ARBA" id="ARBA00023212"/>
    </source>
</evidence>
<reference evidence="11" key="1">
    <citation type="submission" date="2025-08" db="UniProtKB">
        <authorList>
            <consortium name="RefSeq"/>
        </authorList>
    </citation>
    <scope>IDENTIFICATION</scope>
    <source>
        <tissue evidence="11">Blood</tissue>
    </source>
</reference>
<feature type="compositionally biased region" description="Polar residues" evidence="8">
    <location>
        <begin position="425"/>
        <end position="435"/>
    </location>
</feature>
<feature type="region of interest" description="Disordered" evidence="8">
    <location>
        <begin position="199"/>
        <end position="492"/>
    </location>
</feature>
<dbReference type="RefSeq" id="XP_021533326.1">
    <property type="nucleotide sequence ID" value="XM_021677651.1"/>
</dbReference>
<feature type="compositionally biased region" description="Low complexity" evidence="8">
    <location>
        <begin position="452"/>
        <end position="461"/>
    </location>
</feature>
<feature type="region of interest" description="Disordered" evidence="8">
    <location>
        <begin position="124"/>
        <end position="187"/>
    </location>
</feature>
<protein>
    <submittedName>
        <fullName evidence="11">Transforming acidic coiled-coil-containing protein 3</fullName>
    </submittedName>
</protein>
<name>A0A2Y9G2L6_NEOSC</name>
<dbReference type="InParanoid" id="A0A2Y9G2L6"/>
<feature type="compositionally biased region" description="Basic and acidic residues" evidence="8">
    <location>
        <begin position="248"/>
        <end position="258"/>
    </location>
</feature>
<feature type="coiled-coil region" evidence="7">
    <location>
        <begin position="606"/>
        <end position="679"/>
    </location>
</feature>
<evidence type="ECO:0000256" key="1">
    <source>
        <dbReference type="ARBA" id="ARBA00004245"/>
    </source>
</evidence>
<dbReference type="GO" id="GO:0021987">
    <property type="term" value="P:cerebral cortex development"/>
    <property type="evidence" value="ECO:0007669"/>
    <property type="project" value="TreeGrafter"/>
</dbReference>
<dbReference type="Gene3D" id="1.20.5.1700">
    <property type="match status" value="1"/>
</dbReference>
<evidence type="ECO:0000259" key="9">
    <source>
        <dbReference type="Pfam" id="PF05010"/>
    </source>
</evidence>
<dbReference type="CTD" id="10460"/>
<evidence type="ECO:0000256" key="7">
    <source>
        <dbReference type="SAM" id="Coils"/>
    </source>
</evidence>
<feature type="compositionally biased region" description="Basic and acidic residues" evidence="8">
    <location>
        <begin position="342"/>
        <end position="351"/>
    </location>
</feature>
<dbReference type="Proteomes" id="UP000248481">
    <property type="component" value="Chromosome 2"/>
</dbReference>
<comment type="similarity">
    <text evidence="2">Belongs to the TACC family.</text>
</comment>
<keyword evidence="6" id="KW-0206">Cytoskeleton</keyword>
<proteinExistence type="inferred from homology"/>
<keyword evidence="3" id="KW-0963">Cytoplasm</keyword>
<evidence type="ECO:0000256" key="4">
    <source>
        <dbReference type="ARBA" id="ARBA00022553"/>
    </source>
</evidence>
<dbReference type="KEGG" id="nsu:110569721"/>
<dbReference type="AlphaFoldDB" id="A0A2Y9G2L6"/>
<dbReference type="STRING" id="29088.A0A2Y9G2L6"/>
<evidence type="ECO:0000256" key="2">
    <source>
        <dbReference type="ARBA" id="ARBA00009423"/>
    </source>
</evidence>
<dbReference type="GO" id="GO:0007097">
    <property type="term" value="P:nuclear migration"/>
    <property type="evidence" value="ECO:0007669"/>
    <property type="project" value="TreeGrafter"/>
</dbReference>
<feature type="coiled-coil region" evidence="7">
    <location>
        <begin position="712"/>
        <end position="792"/>
    </location>
</feature>
<dbReference type="GO" id="GO:0005856">
    <property type="term" value="C:cytoskeleton"/>
    <property type="evidence" value="ECO:0007669"/>
    <property type="project" value="UniProtKB-SubCell"/>
</dbReference>
<feature type="domain" description="Transforming acidic coiled-coil-containing protein C-terminal" evidence="9">
    <location>
        <begin position="597"/>
        <end position="790"/>
    </location>
</feature>
<dbReference type="InterPro" id="IPR057663">
    <property type="entry name" value="TACC3_Aurora-A_bind"/>
</dbReference>
<dbReference type="GO" id="GO:0005737">
    <property type="term" value="C:cytoplasm"/>
    <property type="evidence" value="ECO:0007669"/>
    <property type="project" value="TreeGrafter"/>
</dbReference>
<feature type="compositionally biased region" description="Low complexity" evidence="8">
    <location>
        <begin position="414"/>
        <end position="424"/>
    </location>
</feature>
<gene>
    <name evidence="11" type="primary">TACC3</name>
</gene>
<dbReference type="GO" id="GO:0007052">
    <property type="term" value="P:mitotic spindle organization"/>
    <property type="evidence" value="ECO:0007669"/>
    <property type="project" value="InterPro"/>
</dbReference>
<keyword evidence="10" id="KW-1185">Reference proteome</keyword>
<accession>A0A2Y9G2L6</accession>
<dbReference type="Pfam" id="PF25777">
    <property type="entry name" value="Aurora-A_bind_TACC3"/>
    <property type="match status" value="1"/>
</dbReference>
<dbReference type="InterPro" id="IPR039915">
    <property type="entry name" value="TACC"/>
</dbReference>
<evidence type="ECO:0000256" key="3">
    <source>
        <dbReference type="ARBA" id="ARBA00022490"/>
    </source>
</evidence>
<dbReference type="FunFam" id="1.20.5.1700:FF:000001">
    <property type="entry name" value="Transforming acidic coiled-coil-containing protein 1 isoform 2"/>
    <property type="match status" value="1"/>
</dbReference>
<comment type="subcellular location">
    <subcellularLocation>
        <location evidence="1">Cytoplasm</location>
        <location evidence="1">Cytoskeleton</location>
    </subcellularLocation>
</comment>
<sequence>MSLQIYSDENVTGDKSAENCEFLFSPPELTGRLSVLRLSQKENVPPKSVLKAMKVTFQTPLRDPQTHRILSPSMSSKLEAPFALEDAVGLENSPQNRTQKENQQFTKELDSKMTNGILQKRMVADANPPPADVRPASEDRQHSSGPTSAHLASLDPSSSPQMPETLEDQVASLGQTSVSPEHALEESVHSHFLEKSITFTSEILEDPSQMAPQHQTEDPPGAARESSNQVPASSARAALPPGTPPTGAREEGPLRDLPGEAPASPEDPSGSGNTILASPLKPAGATSPSPQKKEADGQRASSWSSGPIGLEFDFSDNATSKTLPPPRELGKRPGLNPPSRMSEARQEKAPEEVGEGPVPLPQGSYNLDWNKLEDPNFNPFEGGGEALPPECPQSGPAEPVAKELCAGPEAPGRSSPSQQVPSVSTDDTPVAQTAARTPGTAGEEGAADCARASAPTGSPGSEPAPPTPPQCPEPASEPEEEHFRDPAEVLGTGAEVDYLEQFGSSSFKESALRKQSLYLKFDPLLKDSPPRPVPMALETSSAQDVAVPSSGSPPEVKLVELDFLGAPDAPVLDPPPCVFGPGGPPLPVGSIVDVLQYSQKDMDAAVEATREENALLRSRCEALHAKNLEMGKIMDGFEGIVYQAMEEAQRQKELAKAEIQKILKEKDQLAADLSSMEKSFSDLFKRFEKQKEVIEGYHTNEESLKKCVEDYIARIEKEGQRYQALKAHAEEKLQLASEEMAQVRSKAQAEALAFQASLRKGQMRIHSLEKAVEQKTKENEELTRICDDLISKMEKI</sequence>
<dbReference type="InterPro" id="IPR007707">
    <property type="entry name" value="TACC_C"/>
</dbReference>
<dbReference type="GeneID" id="110569721"/>
<organism evidence="10 11">
    <name type="scientific">Neomonachus schauinslandi</name>
    <name type="common">Hawaiian monk seal</name>
    <name type="synonym">Monachus schauinslandi</name>
    <dbReference type="NCBI Taxonomy" id="29088"/>
    <lineage>
        <taxon>Eukaryota</taxon>
        <taxon>Metazoa</taxon>
        <taxon>Chordata</taxon>
        <taxon>Craniata</taxon>
        <taxon>Vertebrata</taxon>
        <taxon>Euteleostomi</taxon>
        <taxon>Mammalia</taxon>
        <taxon>Eutheria</taxon>
        <taxon>Laurasiatheria</taxon>
        <taxon>Carnivora</taxon>
        <taxon>Caniformia</taxon>
        <taxon>Pinnipedia</taxon>
        <taxon>Phocidae</taxon>
        <taxon>Monachinae</taxon>
        <taxon>Monachini</taxon>
        <taxon>Neomonachus</taxon>
    </lineage>
</organism>